<feature type="transmembrane region" description="Helical" evidence="7">
    <location>
        <begin position="49"/>
        <end position="69"/>
    </location>
</feature>
<feature type="transmembrane region" description="Helical" evidence="7">
    <location>
        <begin position="23"/>
        <end position="43"/>
    </location>
</feature>
<protein>
    <recommendedName>
        <fullName evidence="10">Cytochrome C oxidase subunit IV</fullName>
    </recommendedName>
</protein>
<dbReference type="GO" id="GO:0019646">
    <property type="term" value="P:aerobic electron transport chain"/>
    <property type="evidence" value="ECO:0007669"/>
    <property type="project" value="TreeGrafter"/>
</dbReference>
<dbReference type="GO" id="GO:0005886">
    <property type="term" value="C:plasma membrane"/>
    <property type="evidence" value="ECO:0007669"/>
    <property type="project" value="UniProtKB-SubCell"/>
</dbReference>
<organism evidence="8 9">
    <name type="scientific">Paenibacillus mucilaginosus 3016</name>
    <dbReference type="NCBI Taxonomy" id="1116391"/>
    <lineage>
        <taxon>Bacteria</taxon>
        <taxon>Bacillati</taxon>
        <taxon>Bacillota</taxon>
        <taxon>Bacilli</taxon>
        <taxon>Bacillales</taxon>
        <taxon>Paenibacillaceae</taxon>
        <taxon>Paenibacillus</taxon>
    </lineage>
</organism>
<dbReference type="Proteomes" id="UP000007523">
    <property type="component" value="Chromosome"/>
</dbReference>
<evidence type="ECO:0000256" key="2">
    <source>
        <dbReference type="ARBA" id="ARBA00008079"/>
    </source>
</evidence>
<keyword evidence="5 7" id="KW-1133">Transmembrane helix</keyword>
<dbReference type="InterPro" id="IPR050968">
    <property type="entry name" value="Cytochrome_c_oxidase_bac_sub4"/>
</dbReference>
<dbReference type="STRING" id="1116391.PM3016_434"/>
<evidence type="ECO:0000256" key="1">
    <source>
        <dbReference type="ARBA" id="ARBA00004651"/>
    </source>
</evidence>
<feature type="transmembrane region" description="Helical" evidence="7">
    <location>
        <begin position="81"/>
        <end position="103"/>
    </location>
</feature>
<reference evidence="8 9" key="1">
    <citation type="journal article" date="2012" name="J. Bacteriol.">
        <title>Complete Genome Sequence of Paenibacillus mucilaginosus 3016, a Bacterium Functional as Microbial Fertilizer.</title>
        <authorList>
            <person name="Ma M."/>
            <person name="Wang Z."/>
            <person name="Li L."/>
            <person name="Jiang X."/>
            <person name="Guan D."/>
            <person name="Cao F."/>
            <person name="Chen H."/>
            <person name="Wang X."/>
            <person name="Shen D."/>
            <person name="Du B."/>
            <person name="Li J."/>
        </authorList>
    </citation>
    <scope>NUCLEOTIDE SEQUENCE [LARGE SCALE GENOMIC DNA]</scope>
    <source>
        <strain evidence="8 9">3016</strain>
    </source>
</reference>
<keyword evidence="9" id="KW-1185">Reference proteome</keyword>
<evidence type="ECO:0008006" key="10">
    <source>
        <dbReference type="Google" id="ProtNLM"/>
    </source>
</evidence>
<dbReference type="PANTHER" id="PTHR36835:SF1">
    <property type="entry name" value="CYTOCHROME BO(3) UBIQUINOL OXIDASE SUBUNIT 4"/>
    <property type="match status" value="1"/>
</dbReference>
<name>H6NSB2_9BACL</name>
<dbReference type="HOGENOM" id="CLU_140945_3_0_9"/>
<evidence type="ECO:0000256" key="7">
    <source>
        <dbReference type="SAM" id="Phobius"/>
    </source>
</evidence>
<keyword evidence="3" id="KW-1003">Cell membrane</keyword>
<gene>
    <name evidence="8" type="ORF">PM3016_434</name>
</gene>
<dbReference type="RefSeq" id="WP_014368295.1">
    <property type="nucleotide sequence ID" value="NC_016935.1"/>
</dbReference>
<evidence type="ECO:0000256" key="5">
    <source>
        <dbReference type="ARBA" id="ARBA00022989"/>
    </source>
</evidence>
<dbReference type="GO" id="GO:0015078">
    <property type="term" value="F:proton transmembrane transporter activity"/>
    <property type="evidence" value="ECO:0007669"/>
    <property type="project" value="TreeGrafter"/>
</dbReference>
<evidence type="ECO:0000313" key="9">
    <source>
        <dbReference type="Proteomes" id="UP000007523"/>
    </source>
</evidence>
<keyword evidence="6 7" id="KW-0472">Membrane</keyword>
<evidence type="ECO:0000256" key="4">
    <source>
        <dbReference type="ARBA" id="ARBA00022692"/>
    </source>
</evidence>
<proteinExistence type="inferred from homology"/>
<dbReference type="EMBL" id="CP003235">
    <property type="protein sequence ID" value="AFC27406.1"/>
    <property type="molecule type" value="Genomic_DNA"/>
</dbReference>
<comment type="subcellular location">
    <subcellularLocation>
        <location evidence="1">Cell membrane</location>
        <topology evidence="1">Multi-pass membrane protein</topology>
    </subcellularLocation>
</comment>
<dbReference type="PANTHER" id="PTHR36835">
    <property type="entry name" value="CYTOCHROME BO(3) UBIQUINOL OXIDASE SUBUNIT 4"/>
    <property type="match status" value="1"/>
</dbReference>
<comment type="similarity">
    <text evidence="2">Belongs to the cytochrome c oxidase bacterial subunit 4 family.</text>
</comment>
<accession>H6NSB2</accession>
<dbReference type="GO" id="GO:0015990">
    <property type="term" value="P:electron transport coupled proton transport"/>
    <property type="evidence" value="ECO:0007669"/>
    <property type="project" value="TreeGrafter"/>
</dbReference>
<dbReference type="Pfam" id="PF03626">
    <property type="entry name" value="COX4_pro"/>
    <property type="match status" value="1"/>
</dbReference>
<keyword evidence="4 7" id="KW-0812">Transmembrane</keyword>
<evidence type="ECO:0000313" key="8">
    <source>
        <dbReference type="EMBL" id="AFC27406.1"/>
    </source>
</evidence>
<dbReference type="GO" id="GO:0009486">
    <property type="term" value="F:cytochrome bo3 ubiquinol oxidase activity"/>
    <property type="evidence" value="ECO:0007669"/>
    <property type="project" value="TreeGrafter"/>
</dbReference>
<dbReference type="KEGG" id="pmq:PM3016_434"/>
<dbReference type="GO" id="GO:0009319">
    <property type="term" value="C:cytochrome o ubiquinol oxidase complex"/>
    <property type="evidence" value="ECO:0007669"/>
    <property type="project" value="TreeGrafter"/>
</dbReference>
<evidence type="ECO:0000256" key="3">
    <source>
        <dbReference type="ARBA" id="ARBA00022475"/>
    </source>
</evidence>
<dbReference type="InterPro" id="IPR005171">
    <property type="entry name" value="Cyt_c_oxidase_su4_prok"/>
</dbReference>
<evidence type="ECO:0000256" key="6">
    <source>
        <dbReference type="ARBA" id="ARBA00023136"/>
    </source>
</evidence>
<sequence length="104" mass="11844">MSSQHHTSAPTERHRLEGPRNHYLSYLISIILTMIAFAVVLYGGLDRSFIIFFIVGIGVVQVIFQLAYWMHMKDRGHMFPIVGLAFGTFVALSAVAAAVYWVWW</sequence>
<dbReference type="AlphaFoldDB" id="H6NSB2"/>